<feature type="transmembrane region" description="Helical" evidence="7">
    <location>
        <begin position="125"/>
        <end position="147"/>
    </location>
</feature>
<dbReference type="Proteomes" id="UP000199392">
    <property type="component" value="Unassembled WGS sequence"/>
</dbReference>
<gene>
    <name evidence="8" type="ORF">SAMN04488050_11244</name>
</gene>
<protein>
    <submittedName>
        <fullName evidence="8">Putative oxidoreductase</fullName>
    </submittedName>
</protein>
<keyword evidence="6 7" id="KW-0472">Membrane</keyword>
<evidence type="ECO:0000256" key="2">
    <source>
        <dbReference type="ARBA" id="ARBA00006679"/>
    </source>
</evidence>
<organism evidence="8 9">
    <name type="scientific">Alloyangia pacifica</name>
    <dbReference type="NCBI Taxonomy" id="311180"/>
    <lineage>
        <taxon>Bacteria</taxon>
        <taxon>Pseudomonadati</taxon>
        <taxon>Pseudomonadota</taxon>
        <taxon>Alphaproteobacteria</taxon>
        <taxon>Rhodobacterales</taxon>
        <taxon>Roseobacteraceae</taxon>
        <taxon>Alloyangia</taxon>
    </lineage>
</organism>
<feature type="transmembrane region" description="Helical" evidence="7">
    <location>
        <begin position="29"/>
        <end position="51"/>
    </location>
</feature>
<keyword evidence="3" id="KW-1003">Cell membrane</keyword>
<evidence type="ECO:0000256" key="5">
    <source>
        <dbReference type="ARBA" id="ARBA00022989"/>
    </source>
</evidence>
<dbReference type="InterPro" id="IPR051907">
    <property type="entry name" value="DoxX-like_oxidoreductase"/>
</dbReference>
<dbReference type="InterPro" id="IPR032808">
    <property type="entry name" value="DoxX"/>
</dbReference>
<evidence type="ECO:0000256" key="4">
    <source>
        <dbReference type="ARBA" id="ARBA00022692"/>
    </source>
</evidence>
<feature type="transmembrane region" description="Helical" evidence="7">
    <location>
        <begin position="159"/>
        <end position="179"/>
    </location>
</feature>
<sequence>MTDIPHTAPLGAPRLASMLTRADAVAKRLAAPVLGLAGRLVFAATLAGFFWSSALTKIDGFGLSLNAYAQVFPRAMEAVGYDASQLGALAHLIVAAGTAAEFVLPLLLILGLFTRLAALGSIGFLLVMSLTDVIGHGVDASAIGALFDRAPDAPILDQRLLWGFLMLVLVFTGGGALSLDRWLRRRFPLG</sequence>
<dbReference type="Pfam" id="PF07681">
    <property type="entry name" value="DoxX"/>
    <property type="match status" value="1"/>
</dbReference>
<evidence type="ECO:0000313" key="8">
    <source>
        <dbReference type="EMBL" id="SFT15159.1"/>
    </source>
</evidence>
<keyword evidence="4 7" id="KW-0812">Transmembrane</keyword>
<proteinExistence type="inferred from homology"/>
<keyword evidence="9" id="KW-1185">Reference proteome</keyword>
<dbReference type="PANTHER" id="PTHR33452">
    <property type="entry name" value="OXIDOREDUCTASE CATD-RELATED"/>
    <property type="match status" value="1"/>
</dbReference>
<evidence type="ECO:0000256" key="1">
    <source>
        <dbReference type="ARBA" id="ARBA00004651"/>
    </source>
</evidence>
<feature type="transmembrane region" description="Helical" evidence="7">
    <location>
        <begin position="88"/>
        <end position="113"/>
    </location>
</feature>
<reference evidence="9" key="1">
    <citation type="submission" date="2016-10" db="EMBL/GenBank/DDBJ databases">
        <authorList>
            <person name="Varghese N."/>
            <person name="Submissions S."/>
        </authorList>
    </citation>
    <scope>NUCLEOTIDE SEQUENCE [LARGE SCALE GENOMIC DNA]</scope>
    <source>
        <strain evidence="9">DSM 26894</strain>
    </source>
</reference>
<dbReference type="PANTHER" id="PTHR33452:SF1">
    <property type="entry name" value="INNER MEMBRANE PROTEIN YPHA-RELATED"/>
    <property type="match status" value="1"/>
</dbReference>
<comment type="subcellular location">
    <subcellularLocation>
        <location evidence="1">Cell membrane</location>
        <topology evidence="1">Multi-pass membrane protein</topology>
    </subcellularLocation>
</comment>
<keyword evidence="5 7" id="KW-1133">Transmembrane helix</keyword>
<dbReference type="EMBL" id="FOZW01000012">
    <property type="protein sequence ID" value="SFT15159.1"/>
    <property type="molecule type" value="Genomic_DNA"/>
</dbReference>
<dbReference type="OrthoDB" id="121744at2"/>
<accession>A0A1I6VN87</accession>
<dbReference type="STRING" id="311180.SAMN04488050_11244"/>
<evidence type="ECO:0000256" key="6">
    <source>
        <dbReference type="ARBA" id="ARBA00023136"/>
    </source>
</evidence>
<evidence type="ECO:0000256" key="7">
    <source>
        <dbReference type="SAM" id="Phobius"/>
    </source>
</evidence>
<comment type="similarity">
    <text evidence="2">Belongs to the DoxX family.</text>
</comment>
<dbReference type="AlphaFoldDB" id="A0A1I6VN87"/>
<evidence type="ECO:0000256" key="3">
    <source>
        <dbReference type="ARBA" id="ARBA00022475"/>
    </source>
</evidence>
<dbReference type="GO" id="GO:0005886">
    <property type="term" value="C:plasma membrane"/>
    <property type="evidence" value="ECO:0007669"/>
    <property type="project" value="UniProtKB-SubCell"/>
</dbReference>
<name>A0A1I6VN87_9RHOB</name>
<evidence type="ECO:0000313" key="9">
    <source>
        <dbReference type="Proteomes" id="UP000199392"/>
    </source>
</evidence>